<keyword evidence="2" id="KW-0378">Hydrolase</keyword>
<dbReference type="PANTHER" id="PTHR43433">
    <property type="entry name" value="HYDROLASE, ALPHA/BETA FOLD FAMILY PROTEIN"/>
    <property type="match status" value="1"/>
</dbReference>
<evidence type="ECO:0000313" key="2">
    <source>
        <dbReference type="EMBL" id="XAY05234.1"/>
    </source>
</evidence>
<reference evidence="2" key="1">
    <citation type="submission" date="2022-12" db="EMBL/GenBank/DDBJ databases">
        <title>Paraconexibacter alkalitolerans sp. nov. and Baekduia alba sp. nov., isolated from soil and emended description of the genera Paraconexibacter (Chun et al., 2020) and Baekduia (An et al., 2020).</title>
        <authorList>
            <person name="Vieira S."/>
            <person name="Huber K.J."/>
            <person name="Geppert A."/>
            <person name="Wolf J."/>
            <person name="Neumann-Schaal M."/>
            <person name="Muesken M."/>
            <person name="Overmann J."/>
        </authorList>
    </citation>
    <scope>NUCLEOTIDE SEQUENCE</scope>
    <source>
        <strain evidence="2">AEG42_29</strain>
    </source>
</reference>
<protein>
    <submittedName>
        <fullName evidence="2">Rhodomycin D methylesterase DauP</fullName>
        <ecNumber evidence="2">3.1.1.-</ecNumber>
    </submittedName>
</protein>
<name>A0AAU7AU62_9ACTN</name>
<dbReference type="EMBL" id="CP114014">
    <property type="protein sequence ID" value="XAY05234.1"/>
    <property type="molecule type" value="Genomic_DNA"/>
</dbReference>
<dbReference type="GO" id="GO:0004806">
    <property type="term" value="F:triacylglycerol lipase activity"/>
    <property type="evidence" value="ECO:0007669"/>
    <property type="project" value="TreeGrafter"/>
</dbReference>
<dbReference type="InterPro" id="IPR000073">
    <property type="entry name" value="AB_hydrolase_1"/>
</dbReference>
<feature type="domain" description="AB hydrolase-1" evidence="1">
    <location>
        <begin position="24"/>
        <end position="261"/>
    </location>
</feature>
<accession>A0AAU7AU62</accession>
<sequence>MERTIDLPGGDRLWTEAHGDPATPAVLLIMGANASGVAWPDALVARLAEAHRVIRYDHRDTGRSTWRYDEDPYPLTALAGDAIAVLDAHAVDRAHVVGMSLGGLLTQLLLLDAPGRVASATLLGTGPLAGVPGQPEAPGPREDLLAVWQTMGDPRTPEADAAWQLEHWRLLNGPSIAFDPQEFTALDMRVAAHAGGRPSTYAHARADQSGFDRGAELAGVGAPVLVVDAPEDPAFPPPNPALLAAAIPGARLVTIPGMGHALPAAVVPPLADAILGHTAG</sequence>
<dbReference type="Gene3D" id="3.40.50.1820">
    <property type="entry name" value="alpha/beta hydrolase"/>
    <property type="match status" value="1"/>
</dbReference>
<dbReference type="Pfam" id="PF00561">
    <property type="entry name" value="Abhydrolase_1"/>
    <property type="match status" value="1"/>
</dbReference>
<dbReference type="PANTHER" id="PTHR43433:SF5">
    <property type="entry name" value="AB HYDROLASE-1 DOMAIN-CONTAINING PROTEIN"/>
    <property type="match status" value="1"/>
</dbReference>
<dbReference type="InterPro" id="IPR050471">
    <property type="entry name" value="AB_hydrolase"/>
</dbReference>
<dbReference type="EC" id="3.1.1.-" evidence="2"/>
<evidence type="ECO:0000259" key="1">
    <source>
        <dbReference type="Pfam" id="PF00561"/>
    </source>
</evidence>
<dbReference type="GO" id="GO:0046503">
    <property type="term" value="P:glycerolipid catabolic process"/>
    <property type="evidence" value="ECO:0007669"/>
    <property type="project" value="TreeGrafter"/>
</dbReference>
<gene>
    <name evidence="2" type="primary">dauP</name>
    <name evidence="2" type="ORF">DSM112329_02079</name>
</gene>
<dbReference type="KEGG" id="parq:DSM112329_02079"/>
<dbReference type="AlphaFoldDB" id="A0AAU7AU62"/>
<dbReference type="InterPro" id="IPR029058">
    <property type="entry name" value="AB_hydrolase_fold"/>
</dbReference>
<dbReference type="SUPFAM" id="SSF53474">
    <property type="entry name" value="alpha/beta-Hydrolases"/>
    <property type="match status" value="1"/>
</dbReference>
<dbReference type="RefSeq" id="WP_354701750.1">
    <property type="nucleotide sequence ID" value="NZ_CP114014.1"/>
</dbReference>
<organism evidence="2">
    <name type="scientific">Paraconexibacter sp. AEG42_29</name>
    <dbReference type="NCBI Taxonomy" id="2997339"/>
    <lineage>
        <taxon>Bacteria</taxon>
        <taxon>Bacillati</taxon>
        <taxon>Actinomycetota</taxon>
        <taxon>Thermoleophilia</taxon>
        <taxon>Solirubrobacterales</taxon>
        <taxon>Paraconexibacteraceae</taxon>
        <taxon>Paraconexibacter</taxon>
    </lineage>
</organism>
<proteinExistence type="predicted"/>